<feature type="region of interest" description="Disordered" evidence="1">
    <location>
        <begin position="223"/>
        <end position="257"/>
    </location>
</feature>
<evidence type="ECO:0008006" key="4">
    <source>
        <dbReference type="Google" id="ProtNLM"/>
    </source>
</evidence>
<name>B4DAL6_9BACT</name>
<protein>
    <recommendedName>
        <fullName evidence="4">3D domain protein</fullName>
    </recommendedName>
</protein>
<dbReference type="STRING" id="497964.CfE428DRAFT_5957"/>
<proteinExistence type="predicted"/>
<dbReference type="InParanoid" id="B4DAL6"/>
<dbReference type="EMBL" id="ABVL01000031">
    <property type="protein sequence ID" value="EDY16534.1"/>
    <property type="molecule type" value="Genomic_DNA"/>
</dbReference>
<evidence type="ECO:0000313" key="3">
    <source>
        <dbReference type="Proteomes" id="UP000005824"/>
    </source>
</evidence>
<keyword evidence="3" id="KW-1185">Reference proteome</keyword>
<dbReference type="eggNOG" id="COG3584">
    <property type="taxonomic scope" value="Bacteria"/>
</dbReference>
<dbReference type="Proteomes" id="UP000005824">
    <property type="component" value="Unassembled WGS sequence"/>
</dbReference>
<comment type="caution">
    <text evidence="2">The sequence shown here is derived from an EMBL/GenBank/DDBJ whole genome shotgun (WGS) entry which is preliminary data.</text>
</comment>
<gene>
    <name evidence="2" type="ORF">CfE428DRAFT_5957</name>
</gene>
<evidence type="ECO:0000313" key="2">
    <source>
        <dbReference type="EMBL" id="EDY16534.1"/>
    </source>
</evidence>
<dbReference type="CDD" id="cd14667">
    <property type="entry name" value="3D_containing_proteins"/>
    <property type="match status" value="1"/>
</dbReference>
<dbReference type="PROSITE" id="PS51257">
    <property type="entry name" value="PROKAR_LIPOPROTEIN"/>
    <property type="match status" value="1"/>
</dbReference>
<sequence>MRPLLSRTIPLALCLIIAGCSSPRPLPKYERPLARTQIQHVRTTAYTDTESDHIQYSNHNALGGTLQYGQIHSAAADWSRWPAGTIFRIRETGELYQVDDYGWALSGTNTIDLYKPSRALMNSWGVRTVTIENLQWGDPRQSLSILRPRSHYRHVKRMIAELEDRMDELSHPVPAMGPPSPSVMVAAASSSPTLAPQLAPIPATHAVPTAPAAIPVARPIAVASAPPPQNAPRAVPVSSRRTNPLANDPFFSGSNSR</sequence>
<evidence type="ECO:0000256" key="1">
    <source>
        <dbReference type="SAM" id="MobiDB-lite"/>
    </source>
</evidence>
<organism evidence="2 3">
    <name type="scientific">Chthoniobacter flavus Ellin428</name>
    <dbReference type="NCBI Taxonomy" id="497964"/>
    <lineage>
        <taxon>Bacteria</taxon>
        <taxon>Pseudomonadati</taxon>
        <taxon>Verrucomicrobiota</taxon>
        <taxon>Spartobacteria</taxon>
        <taxon>Chthoniobacterales</taxon>
        <taxon>Chthoniobacteraceae</taxon>
        <taxon>Chthoniobacter</taxon>
    </lineage>
</organism>
<reference evidence="2 3" key="1">
    <citation type="journal article" date="2011" name="J. Bacteriol.">
        <title>Genome sequence of Chthoniobacter flavus Ellin428, an aerobic heterotrophic soil bacterium.</title>
        <authorList>
            <person name="Kant R."/>
            <person name="van Passel M.W."/>
            <person name="Palva A."/>
            <person name="Lucas S."/>
            <person name="Lapidus A."/>
            <person name="Glavina Del Rio T."/>
            <person name="Dalin E."/>
            <person name="Tice H."/>
            <person name="Bruce D."/>
            <person name="Goodwin L."/>
            <person name="Pitluck S."/>
            <person name="Larimer F.W."/>
            <person name="Land M.L."/>
            <person name="Hauser L."/>
            <person name="Sangwan P."/>
            <person name="de Vos W.M."/>
            <person name="Janssen P.H."/>
            <person name="Smidt H."/>
        </authorList>
    </citation>
    <scope>NUCLEOTIDE SEQUENCE [LARGE SCALE GENOMIC DNA]</scope>
    <source>
        <strain evidence="2 3">Ellin428</strain>
    </source>
</reference>
<dbReference type="AlphaFoldDB" id="B4DAL6"/>
<accession>B4DAL6</accession>
<dbReference type="RefSeq" id="WP_006983277.1">
    <property type="nucleotide sequence ID" value="NZ_ABVL01000031.1"/>
</dbReference>
<dbReference type="InterPro" id="IPR059180">
    <property type="entry name" value="3D_YorM"/>
</dbReference>